<dbReference type="Proteomes" id="UP001519460">
    <property type="component" value="Unassembled WGS sequence"/>
</dbReference>
<dbReference type="InterPro" id="IPR000504">
    <property type="entry name" value="RRM_dom"/>
</dbReference>
<dbReference type="Pfam" id="PF00076">
    <property type="entry name" value="RRM_1"/>
    <property type="match status" value="3"/>
</dbReference>
<comment type="caution">
    <text evidence="5">The sequence shown here is derived from an EMBL/GenBank/DDBJ whole genome shotgun (WGS) entry which is preliminary data.</text>
</comment>
<gene>
    <name evidence="5" type="ORF">BaRGS_00027633</name>
</gene>
<dbReference type="AlphaFoldDB" id="A0ABD0K2M2"/>
<organism evidence="5 6">
    <name type="scientific">Batillaria attramentaria</name>
    <dbReference type="NCBI Taxonomy" id="370345"/>
    <lineage>
        <taxon>Eukaryota</taxon>
        <taxon>Metazoa</taxon>
        <taxon>Spiralia</taxon>
        <taxon>Lophotrochozoa</taxon>
        <taxon>Mollusca</taxon>
        <taxon>Gastropoda</taxon>
        <taxon>Caenogastropoda</taxon>
        <taxon>Sorbeoconcha</taxon>
        <taxon>Cerithioidea</taxon>
        <taxon>Batillariidae</taxon>
        <taxon>Batillaria</taxon>
    </lineage>
</organism>
<dbReference type="SUPFAM" id="SSF54928">
    <property type="entry name" value="RNA-binding domain, RBD"/>
    <property type="match status" value="3"/>
</dbReference>
<evidence type="ECO:0000256" key="3">
    <source>
        <dbReference type="SAM" id="MobiDB-lite"/>
    </source>
</evidence>
<feature type="compositionally biased region" description="Gly residues" evidence="3">
    <location>
        <begin position="602"/>
        <end position="638"/>
    </location>
</feature>
<feature type="domain" description="RRM" evidence="4">
    <location>
        <begin position="638"/>
        <end position="716"/>
    </location>
</feature>
<dbReference type="InterPro" id="IPR050374">
    <property type="entry name" value="RRT5_SRSF_SR"/>
</dbReference>
<feature type="domain" description="RRM" evidence="4">
    <location>
        <begin position="178"/>
        <end position="255"/>
    </location>
</feature>
<keyword evidence="6" id="KW-1185">Reference proteome</keyword>
<evidence type="ECO:0000256" key="1">
    <source>
        <dbReference type="ARBA" id="ARBA00022884"/>
    </source>
</evidence>
<dbReference type="InterPro" id="IPR012677">
    <property type="entry name" value="Nucleotide-bd_a/b_plait_sf"/>
</dbReference>
<feature type="region of interest" description="Disordered" evidence="3">
    <location>
        <begin position="602"/>
        <end position="639"/>
    </location>
</feature>
<dbReference type="GO" id="GO:0003723">
    <property type="term" value="F:RNA binding"/>
    <property type="evidence" value="ECO:0007669"/>
    <property type="project" value="UniProtKB-UniRule"/>
</dbReference>
<dbReference type="InterPro" id="IPR035979">
    <property type="entry name" value="RBD_domain_sf"/>
</dbReference>
<sequence>MGDSGKGRGENNGGRRQGRRRSRSPVERSRPTRWDNPRDRKRGDGGGLNPARILVKNLPYELKWQSIKDTFRKEVGDVAFVDVLESPDGKSKGVALIEFRNKDHAKKACEKMHKFKIGDRELVVREARERDYQMFDRTRDIGRGMGDGDMGRGSMGPGQGDVTPEVLAQLGIEGPISNTVFVANLAYDVTRHKLAEVFKLAGNVVNAEIKEDKNGKSRGMGIVEFEFPIEAVQAVSMFNGQILFDRKMMVRIDKLPPEEKPSGPKLPSGLKSIGMGLGSGGAPINIGQVGNMGGGPGMGGPMGAGGLGGGLGAGGLGGGNMGMGLDVGLGGGGGGLGAAGSLGGLGGLGAAGMAGGLGGGNLGAGMGGGMGQAGAGGMGLGLGGGMGQGLNDSLASGKLGMGAGDNLGGVGMGMSGLGGGAGMMGVGAGGAGLGVPGGQGGVGGLGGMGMGGGLDAGGRGGLDAGGRNAFDASGRGLFDSPTRGGFDTTGRAGGLDMAGRQGGFDMGGRSGGFDAAGRNGNFDMQGRVGGMDPMGRGGMDMGMGGRGGMDMGGRGFDAMGRSGLEGDGRGGLDMGGRGDMSMRGGGGLDMGGRGGFDVGMRGGGGFESGGRGGLDIGGRGGDAGGRGGRGNRSGGRGGSITVKNLPYSLSWQDLRDRFRDIGEVQFAEIIMDKGRPSGDAIIRFAHEEDAIRAVKAWGESKLSVAGHKVEACRKLEENQCRCIGTNGRISSDSDPLNRVVHVLILIRSGGGLDTVTGIAEDLEE</sequence>
<dbReference type="PROSITE" id="PS50102">
    <property type="entry name" value="RRM"/>
    <property type="match status" value="3"/>
</dbReference>
<feature type="region of interest" description="Disordered" evidence="3">
    <location>
        <begin position="1"/>
        <end position="50"/>
    </location>
</feature>
<dbReference type="Gene3D" id="3.30.70.330">
    <property type="match status" value="3"/>
</dbReference>
<reference evidence="5 6" key="1">
    <citation type="journal article" date="2023" name="Sci. Data">
        <title>Genome assembly of the Korean intertidal mud-creeper Batillaria attramentaria.</title>
        <authorList>
            <person name="Patra A.K."/>
            <person name="Ho P.T."/>
            <person name="Jun S."/>
            <person name="Lee S.J."/>
            <person name="Kim Y."/>
            <person name="Won Y.J."/>
        </authorList>
    </citation>
    <scope>NUCLEOTIDE SEQUENCE [LARGE SCALE GENOMIC DNA]</scope>
    <source>
        <strain evidence="5">Wonlab-2016</strain>
    </source>
</reference>
<evidence type="ECO:0000259" key="4">
    <source>
        <dbReference type="PROSITE" id="PS50102"/>
    </source>
</evidence>
<dbReference type="PANTHER" id="PTHR23003:SF3">
    <property type="entry name" value="FI21236P1-RELATED"/>
    <property type="match status" value="1"/>
</dbReference>
<dbReference type="SMART" id="SM00360">
    <property type="entry name" value="RRM"/>
    <property type="match status" value="3"/>
</dbReference>
<keyword evidence="1 2" id="KW-0694">RNA-binding</keyword>
<feature type="domain" description="RRM" evidence="4">
    <location>
        <begin position="51"/>
        <end position="129"/>
    </location>
</feature>
<dbReference type="PANTHER" id="PTHR23003">
    <property type="entry name" value="RNA RECOGNITION MOTIF RRM DOMAIN CONTAINING PROTEIN"/>
    <property type="match status" value="1"/>
</dbReference>
<dbReference type="EMBL" id="JACVVK020000267">
    <property type="protein sequence ID" value="KAK7481093.1"/>
    <property type="molecule type" value="Genomic_DNA"/>
</dbReference>
<feature type="region of interest" description="Disordered" evidence="3">
    <location>
        <begin position="473"/>
        <end position="494"/>
    </location>
</feature>
<proteinExistence type="predicted"/>
<accession>A0ABD0K2M2</accession>
<feature type="compositionally biased region" description="Basic and acidic residues" evidence="3">
    <location>
        <begin position="24"/>
        <end position="44"/>
    </location>
</feature>
<evidence type="ECO:0000256" key="2">
    <source>
        <dbReference type="PROSITE-ProRule" id="PRU00176"/>
    </source>
</evidence>
<evidence type="ECO:0000313" key="6">
    <source>
        <dbReference type="Proteomes" id="UP001519460"/>
    </source>
</evidence>
<protein>
    <recommendedName>
        <fullName evidence="4">RRM domain-containing protein</fullName>
    </recommendedName>
</protein>
<name>A0ABD0K2M2_9CAEN</name>
<evidence type="ECO:0000313" key="5">
    <source>
        <dbReference type="EMBL" id="KAK7481093.1"/>
    </source>
</evidence>